<keyword evidence="1" id="KW-0808">Transferase</keyword>
<dbReference type="Gene3D" id="3.40.50.2000">
    <property type="entry name" value="Glycogen Phosphorylase B"/>
    <property type="match status" value="1"/>
</dbReference>
<proteinExistence type="predicted"/>
<keyword evidence="1" id="KW-0328">Glycosyltransferase</keyword>
<dbReference type="OrthoDB" id="937291at2759"/>
<organism evidence="3 4">
    <name type="scientific">Rhizoctonia solani AG-3 Rhs1AP</name>
    <dbReference type="NCBI Taxonomy" id="1086054"/>
    <lineage>
        <taxon>Eukaryota</taxon>
        <taxon>Fungi</taxon>
        <taxon>Dikarya</taxon>
        <taxon>Basidiomycota</taxon>
        <taxon>Agaricomycotina</taxon>
        <taxon>Agaricomycetes</taxon>
        <taxon>Cantharellales</taxon>
        <taxon>Ceratobasidiaceae</taxon>
        <taxon>Rhizoctonia</taxon>
    </lineage>
</organism>
<dbReference type="EMBL" id="JATN01000322">
    <property type="protein sequence ID" value="EUC56818.1"/>
    <property type="molecule type" value="Genomic_DNA"/>
</dbReference>
<evidence type="ECO:0000313" key="3">
    <source>
        <dbReference type="EMBL" id="EUC56818.1"/>
    </source>
</evidence>
<evidence type="ECO:0000259" key="2">
    <source>
        <dbReference type="Pfam" id="PF00534"/>
    </source>
</evidence>
<evidence type="ECO:0000256" key="1">
    <source>
        <dbReference type="ARBA" id="ARBA00022676"/>
    </source>
</evidence>
<dbReference type="InterPro" id="IPR001296">
    <property type="entry name" value="Glyco_trans_1"/>
</dbReference>
<evidence type="ECO:0000313" key="4">
    <source>
        <dbReference type="Proteomes" id="UP000030108"/>
    </source>
</evidence>
<dbReference type="PANTHER" id="PTHR47779">
    <property type="entry name" value="SYNTHASE (CCG-9), PUTATIVE (AFU_ORTHOLOGUE AFUA_3G12100)-RELATED"/>
    <property type="match status" value="1"/>
</dbReference>
<protein>
    <submittedName>
        <fullName evidence="3">Trehalose synthase [clock-controlled protein-9] protein, putative</fullName>
    </submittedName>
</protein>
<gene>
    <name evidence="3" type="ORF">RSOL_200370</name>
</gene>
<comment type="caution">
    <text evidence="3">The sequence shown here is derived from an EMBL/GenBank/DDBJ whole genome shotgun (WGS) entry which is preliminary data.</text>
</comment>
<dbReference type="PANTHER" id="PTHR47779:SF1">
    <property type="entry name" value="SYNTHASE (CCG-9), PUTATIVE (AFU_ORTHOLOGUE AFUA_3G12100)-RELATED"/>
    <property type="match status" value="1"/>
</dbReference>
<accession>X8J397</accession>
<feature type="domain" description="Glycosyl transferase family 1" evidence="2">
    <location>
        <begin position="10"/>
        <end position="95"/>
    </location>
</feature>
<name>X8J397_9AGAM</name>
<dbReference type="Proteomes" id="UP000030108">
    <property type="component" value="Unassembled WGS sequence"/>
</dbReference>
<feature type="non-terminal residue" evidence="3">
    <location>
        <position position="158"/>
    </location>
</feature>
<dbReference type="GO" id="GO:0016757">
    <property type="term" value="F:glycosyltransferase activity"/>
    <property type="evidence" value="ECO:0007669"/>
    <property type="project" value="UniProtKB-KW"/>
</dbReference>
<dbReference type="AlphaFoldDB" id="X8J397"/>
<sequence>MRIGPSDQILNALLSNATVVLQLSLREGFEVKVSEALHHGKPVIATRAGGIPLQIQHGKSGYLVDVGDTTAVANHLYDLWTNRELYTQMSEFAKNNVSDEVGTLGNALSWLYLGSKFSKGERIKPNGRWLNDLAREEAGQPYLEGEPRLPREGLHVVG</sequence>
<dbReference type="SUPFAM" id="SSF53756">
    <property type="entry name" value="UDP-Glycosyltransferase/glycogen phosphorylase"/>
    <property type="match status" value="1"/>
</dbReference>
<dbReference type="InterPro" id="IPR052078">
    <property type="entry name" value="Trehalose_Metab_GTase"/>
</dbReference>
<dbReference type="Pfam" id="PF00534">
    <property type="entry name" value="Glycos_transf_1"/>
    <property type="match status" value="1"/>
</dbReference>
<reference evidence="4" key="1">
    <citation type="journal article" date="2014" name="Genome Announc.">
        <title>Draft genome sequence of the plant-pathogenic soil fungus Rhizoctonia solani anastomosis group 3 strain Rhs1AP.</title>
        <authorList>
            <person name="Cubeta M.A."/>
            <person name="Thomas E."/>
            <person name="Dean R.A."/>
            <person name="Jabaji S."/>
            <person name="Neate S.M."/>
            <person name="Tavantzis S."/>
            <person name="Toda T."/>
            <person name="Vilgalys R."/>
            <person name="Bharathan N."/>
            <person name="Fedorova-Abrams N."/>
            <person name="Pakala S.B."/>
            <person name="Pakala S.M."/>
            <person name="Zafar N."/>
            <person name="Joardar V."/>
            <person name="Losada L."/>
            <person name="Nierman W.C."/>
        </authorList>
    </citation>
    <scope>NUCLEOTIDE SEQUENCE [LARGE SCALE GENOMIC DNA]</scope>
    <source>
        <strain evidence="4">AG-3</strain>
    </source>
</reference>